<reference evidence="1" key="1">
    <citation type="submission" date="2022-01" db="EMBL/GenBank/DDBJ databases">
        <title>Comparative genomics reveals a dynamic genome evolution in the ectomycorrhizal milk-cap (Lactarius) mushrooms.</title>
        <authorList>
            <consortium name="DOE Joint Genome Institute"/>
            <person name="Lebreton A."/>
            <person name="Tang N."/>
            <person name="Kuo A."/>
            <person name="LaButti K."/>
            <person name="Drula E."/>
            <person name="Barry K."/>
            <person name="Clum A."/>
            <person name="Lipzen A."/>
            <person name="Mousain D."/>
            <person name="Ng V."/>
            <person name="Wang R."/>
            <person name="Wang X."/>
            <person name="Dai Y."/>
            <person name="Henrissat B."/>
            <person name="Grigoriev I.V."/>
            <person name="Guerin-Laguette A."/>
            <person name="Yu F."/>
            <person name="Martin F.M."/>
        </authorList>
    </citation>
    <scope>NUCLEOTIDE SEQUENCE</scope>
    <source>
        <strain evidence="1">QP</strain>
    </source>
</reference>
<keyword evidence="2" id="KW-1185">Reference proteome</keyword>
<dbReference type="Proteomes" id="UP001201163">
    <property type="component" value="Unassembled WGS sequence"/>
</dbReference>
<dbReference type="SUPFAM" id="SSF50814">
    <property type="entry name" value="Lipocalins"/>
    <property type="match status" value="1"/>
</dbReference>
<comment type="caution">
    <text evidence="1">The sequence shown here is derived from an EMBL/GenBank/DDBJ whole genome shotgun (WGS) entry which is preliminary data.</text>
</comment>
<organism evidence="1 2">
    <name type="scientific">Lactarius akahatsu</name>
    <dbReference type="NCBI Taxonomy" id="416441"/>
    <lineage>
        <taxon>Eukaryota</taxon>
        <taxon>Fungi</taxon>
        <taxon>Dikarya</taxon>
        <taxon>Basidiomycota</taxon>
        <taxon>Agaricomycotina</taxon>
        <taxon>Agaricomycetes</taxon>
        <taxon>Russulales</taxon>
        <taxon>Russulaceae</taxon>
        <taxon>Lactarius</taxon>
    </lineage>
</organism>
<accession>A0AAD4L953</accession>
<protein>
    <submittedName>
        <fullName evidence="1">Uncharacterized protein</fullName>
    </submittedName>
</protein>
<dbReference type="InterPro" id="IPR053037">
    <property type="entry name" value="Pericyclase_pydY-like"/>
</dbReference>
<proteinExistence type="predicted"/>
<sequence length="207" mass="23819">MAAPPDLTTLNLSGTWVMNKTLSDDTDEILRLQGVGWWMRSAIALATVTLYVKHYKDESGVEHIDIDQRLTGGVPGTFENRTLDWTPREHDDHLFGAVIGKSRRVKLDELDNEFLRKGWLQDTEQHGAINAYAQSDTSKSGKTWIAEQIWGFELVGDERRYVRHLDFLGPESEHIQARLVYDFCKMLANSNERMNFLTSMMQMRLND</sequence>
<evidence type="ECO:0000313" key="1">
    <source>
        <dbReference type="EMBL" id="KAH8982599.1"/>
    </source>
</evidence>
<dbReference type="EMBL" id="JAKELL010000098">
    <property type="protein sequence ID" value="KAH8982599.1"/>
    <property type="molecule type" value="Genomic_DNA"/>
</dbReference>
<evidence type="ECO:0000313" key="2">
    <source>
        <dbReference type="Proteomes" id="UP001201163"/>
    </source>
</evidence>
<name>A0AAD4L953_9AGAM</name>
<dbReference type="PANTHER" id="PTHR38115:SF1">
    <property type="entry name" value="LIPOCALIN-LIKE DOMAIN-CONTAINING PROTEIN"/>
    <property type="match status" value="1"/>
</dbReference>
<dbReference type="AlphaFoldDB" id="A0AAD4L953"/>
<dbReference type="InterPro" id="IPR012674">
    <property type="entry name" value="Calycin"/>
</dbReference>
<dbReference type="PANTHER" id="PTHR38115">
    <property type="entry name" value="LIPOCALIN-LIKE DOMAIN-CONTAINING PROTEIN"/>
    <property type="match status" value="1"/>
</dbReference>
<gene>
    <name evidence="1" type="ORF">EDB92DRAFT_1804430</name>
</gene>